<gene>
    <name evidence="14" type="ORF">G6F51_012625</name>
</gene>
<name>A0A9P6XVN5_RHIOR</name>
<dbReference type="InterPro" id="IPR008928">
    <property type="entry name" value="6-hairpin_glycosidase_sf"/>
</dbReference>
<reference evidence="14" key="1">
    <citation type="journal article" date="2020" name="Microb. Genom.">
        <title>Genetic diversity of clinical and environmental Mucorales isolates obtained from an investigation of mucormycosis cases among solid organ transplant recipients.</title>
        <authorList>
            <person name="Nguyen M.H."/>
            <person name="Kaul D."/>
            <person name="Muto C."/>
            <person name="Cheng S.J."/>
            <person name="Richter R.A."/>
            <person name="Bruno V.M."/>
            <person name="Liu G."/>
            <person name="Beyhan S."/>
            <person name="Sundermann A.J."/>
            <person name="Mounaud S."/>
            <person name="Pasculle A.W."/>
            <person name="Nierman W.C."/>
            <person name="Driscoll E."/>
            <person name="Cumbie R."/>
            <person name="Clancy C.J."/>
            <person name="Dupont C.L."/>
        </authorList>
    </citation>
    <scope>NUCLEOTIDE SEQUENCE</scope>
    <source>
        <strain evidence="14">GL16</strain>
    </source>
</reference>
<dbReference type="GO" id="GO:0005789">
    <property type="term" value="C:endoplasmic reticulum membrane"/>
    <property type="evidence" value="ECO:0007669"/>
    <property type="project" value="UniProtKB-SubCell"/>
</dbReference>
<dbReference type="PANTHER" id="PTHR10412:SF11">
    <property type="entry name" value="MANNOSYL-OLIGOSACCHARIDE GLUCOSIDASE"/>
    <property type="match status" value="1"/>
</dbReference>
<dbReference type="GO" id="GO:0006487">
    <property type="term" value="P:protein N-linked glycosylation"/>
    <property type="evidence" value="ECO:0007669"/>
    <property type="project" value="TreeGrafter"/>
</dbReference>
<feature type="region of interest" description="Disordered" evidence="12">
    <location>
        <begin position="1"/>
        <end position="22"/>
    </location>
</feature>
<dbReference type="OrthoDB" id="410058at2759"/>
<proteinExistence type="inferred from homology"/>
<dbReference type="InterPro" id="IPR031335">
    <property type="entry name" value="Glyco_hydro_63_C"/>
</dbReference>
<dbReference type="AlphaFoldDB" id="A0A9P6XVN5"/>
<dbReference type="PANTHER" id="PTHR10412">
    <property type="entry name" value="MANNOSYL-OLIGOSACCHARIDE GLUCOSIDASE"/>
    <property type="match status" value="1"/>
</dbReference>
<evidence type="ECO:0000256" key="3">
    <source>
        <dbReference type="ARBA" id="ARBA00022692"/>
    </source>
</evidence>
<evidence type="ECO:0000259" key="13">
    <source>
        <dbReference type="Pfam" id="PF03200"/>
    </source>
</evidence>
<dbReference type="GO" id="GO:0004573">
    <property type="term" value="F:Glc3Man9GlcNAc2 oligosaccharide glucosidase activity"/>
    <property type="evidence" value="ECO:0007669"/>
    <property type="project" value="UniProtKB-EC"/>
</dbReference>
<organism evidence="14 15">
    <name type="scientific">Rhizopus oryzae</name>
    <name type="common">Mucormycosis agent</name>
    <name type="synonym">Rhizopus arrhizus var. delemar</name>
    <dbReference type="NCBI Taxonomy" id="64495"/>
    <lineage>
        <taxon>Eukaryota</taxon>
        <taxon>Fungi</taxon>
        <taxon>Fungi incertae sedis</taxon>
        <taxon>Mucoromycota</taxon>
        <taxon>Mucoromycotina</taxon>
        <taxon>Mucoromycetes</taxon>
        <taxon>Mucorales</taxon>
        <taxon>Mucorineae</taxon>
        <taxon>Rhizopodaceae</taxon>
        <taxon>Rhizopus</taxon>
    </lineage>
</organism>
<keyword evidence="9" id="KW-0325">Glycoprotein</keyword>
<dbReference type="SUPFAM" id="SSF48208">
    <property type="entry name" value="Six-hairpin glycosidases"/>
    <property type="match status" value="1"/>
</dbReference>
<dbReference type="InterPro" id="IPR012341">
    <property type="entry name" value="6hp_glycosidase-like_sf"/>
</dbReference>
<evidence type="ECO:0000256" key="2">
    <source>
        <dbReference type="ARBA" id="ARBA00010833"/>
    </source>
</evidence>
<evidence type="ECO:0000256" key="7">
    <source>
        <dbReference type="ARBA" id="ARBA00022989"/>
    </source>
</evidence>
<accession>A0A9P6XVN5</accession>
<evidence type="ECO:0000256" key="9">
    <source>
        <dbReference type="ARBA" id="ARBA00023180"/>
    </source>
</evidence>
<evidence type="ECO:0000256" key="4">
    <source>
        <dbReference type="ARBA" id="ARBA00022801"/>
    </source>
</evidence>
<dbReference type="EMBL" id="JAANIT010003870">
    <property type="protein sequence ID" value="KAG1533416.1"/>
    <property type="molecule type" value="Genomic_DNA"/>
</dbReference>
<keyword evidence="3" id="KW-0812">Transmembrane</keyword>
<evidence type="ECO:0000313" key="14">
    <source>
        <dbReference type="EMBL" id="KAG1533416.1"/>
    </source>
</evidence>
<keyword evidence="6" id="KW-0735">Signal-anchor</keyword>
<dbReference type="Gene3D" id="1.50.10.10">
    <property type="match status" value="1"/>
</dbReference>
<comment type="caution">
    <text evidence="14">The sequence shown here is derived from an EMBL/GenBank/DDBJ whole genome shotgun (WGS) entry which is preliminary data.</text>
</comment>
<keyword evidence="8" id="KW-0472">Membrane</keyword>
<protein>
    <recommendedName>
        <fullName evidence="11">mannosyl-oligosaccharide glucosidase</fullName>
        <ecNumber evidence="11">3.2.1.106</ecNumber>
    </recommendedName>
</protein>
<comment type="subcellular location">
    <subcellularLocation>
        <location evidence="1">Endoplasmic reticulum membrane</location>
        <topology evidence="1">Single-pass type II membrane protein</topology>
    </subcellularLocation>
</comment>
<feature type="domain" description="Glycosyl hydrolase family 63 C-terminal" evidence="13">
    <location>
        <begin position="14"/>
        <end position="431"/>
    </location>
</feature>
<sequence>MQDEEDFKGEPIKPELSSPQTLFTATPSRPFFPRGFFWDEGFHQLVIGEWDNDLSVDIVQSWVSLIDENGWIAREQILGEEARSKVPSEFQTQFAHYANPPTLYLAIRKFIDRLEDHQQQRALGDITGNPMRMGSLDDVEVLRNLHLDQPELADQWLKSVYPKLRQNWLWFRATQRGRGNEFGREAKNNEAYRWRGRTPDHTLTSGLDDYPRGEPSVGELHLDLHSWMVFGTTLLKDIAHKLGVEDDVREYDKVQEDLLINLDTLHWNEDQQMYCDQALEAEKFIHVCHKGYLSLFPMALGLLPPDSPKLGAILDMLENEKELWSPYGLRSLSASDPFFGQGENYWRGPIWLNINYLTLQSLYRNYMVPGPYQARAQTIYNQLRDNIIRNVYKDYQKTGYVWEQYSPETGEGMRSHPFTGWTSLVLLIMAEKY</sequence>
<keyword evidence="7" id="KW-1133">Transmembrane helix</keyword>
<keyword evidence="10" id="KW-0326">Glycosidase</keyword>
<keyword evidence="5" id="KW-0256">Endoplasmic reticulum</keyword>
<evidence type="ECO:0000256" key="10">
    <source>
        <dbReference type="ARBA" id="ARBA00023295"/>
    </source>
</evidence>
<evidence type="ECO:0000256" key="5">
    <source>
        <dbReference type="ARBA" id="ARBA00022824"/>
    </source>
</evidence>
<dbReference type="GO" id="GO:0009311">
    <property type="term" value="P:oligosaccharide metabolic process"/>
    <property type="evidence" value="ECO:0007669"/>
    <property type="project" value="InterPro"/>
</dbReference>
<dbReference type="InterPro" id="IPR004888">
    <property type="entry name" value="Glycoside_hydrolase_63"/>
</dbReference>
<dbReference type="EC" id="3.2.1.106" evidence="11"/>
<evidence type="ECO:0000256" key="1">
    <source>
        <dbReference type="ARBA" id="ARBA00004648"/>
    </source>
</evidence>
<keyword evidence="4" id="KW-0378">Hydrolase</keyword>
<evidence type="ECO:0000256" key="6">
    <source>
        <dbReference type="ARBA" id="ARBA00022968"/>
    </source>
</evidence>
<comment type="similarity">
    <text evidence="2">Belongs to the glycosyl hydrolase 63 family.</text>
</comment>
<evidence type="ECO:0000256" key="11">
    <source>
        <dbReference type="ARBA" id="ARBA00038888"/>
    </source>
</evidence>
<evidence type="ECO:0000313" key="15">
    <source>
        <dbReference type="Proteomes" id="UP000717996"/>
    </source>
</evidence>
<evidence type="ECO:0000256" key="12">
    <source>
        <dbReference type="SAM" id="MobiDB-lite"/>
    </source>
</evidence>
<dbReference type="Proteomes" id="UP000717996">
    <property type="component" value="Unassembled WGS sequence"/>
</dbReference>
<evidence type="ECO:0000256" key="8">
    <source>
        <dbReference type="ARBA" id="ARBA00023136"/>
    </source>
</evidence>
<dbReference type="Pfam" id="PF03200">
    <property type="entry name" value="Glyco_hydro_63"/>
    <property type="match status" value="1"/>
</dbReference>